<comment type="similarity">
    <text evidence="1">Belongs to the UPF0434 family.</text>
</comment>
<dbReference type="PANTHER" id="PTHR33505:SF4">
    <property type="entry name" value="PROTEIN PREY, MITOCHONDRIAL"/>
    <property type="match status" value="1"/>
</dbReference>
<protein>
    <recommendedName>
        <fullName evidence="1">UPF0434 protein HMPREF0621_1650</fullName>
    </recommendedName>
</protein>
<keyword evidence="3" id="KW-1185">Reference proteome</keyword>
<dbReference type="Pfam" id="PF03966">
    <property type="entry name" value="Trm112p"/>
    <property type="match status" value="1"/>
</dbReference>
<sequence>MSEGNMDSKLLEIVACPMCHGRLTLDKNKQHLVCQFDKVAYVINQGIPVLLAEQAIQLADIQSSENT</sequence>
<dbReference type="GO" id="GO:0005829">
    <property type="term" value="C:cytosol"/>
    <property type="evidence" value="ECO:0007669"/>
    <property type="project" value="TreeGrafter"/>
</dbReference>
<evidence type="ECO:0000313" key="3">
    <source>
        <dbReference type="Proteomes" id="UP000005519"/>
    </source>
</evidence>
<reference evidence="2 3" key="1">
    <citation type="submission" date="2009-10" db="EMBL/GenBank/DDBJ databases">
        <authorList>
            <person name="Muzny D."/>
            <person name="Qin X."/>
            <person name="Deng J."/>
            <person name="Jiang H."/>
            <person name="Liu Y."/>
            <person name="Qu J."/>
            <person name="Song X.-Z."/>
            <person name="Zhang L."/>
            <person name="Thornton R."/>
            <person name="Coyle M."/>
            <person name="Francisco L."/>
            <person name="Jackson L."/>
            <person name="Javaid M."/>
            <person name="Korchina V."/>
            <person name="Kovar C."/>
            <person name="Mata R."/>
            <person name="Mathew T."/>
            <person name="Ngo R."/>
            <person name="Nguyen L."/>
            <person name="Nguyen N."/>
            <person name="Okwuonu G."/>
            <person name="Ongeri F."/>
            <person name="Pham C."/>
            <person name="Simmons D."/>
            <person name="Wilczek-Boney K."/>
            <person name="Hale W."/>
            <person name="Jakkamsetti A."/>
            <person name="Pham P."/>
            <person name="Ruth R."/>
            <person name="San Lucas F."/>
            <person name="Warren J."/>
            <person name="Zhang J."/>
            <person name="Zhao Z."/>
            <person name="Zhou C."/>
            <person name="Zhu D."/>
            <person name="Lee S."/>
            <person name="Bess C."/>
            <person name="Blankenburg K."/>
            <person name="Forbes L."/>
            <person name="Fu Q."/>
            <person name="Gubbala S."/>
            <person name="Hirani K."/>
            <person name="Jayaseelan J.C."/>
            <person name="Lara F."/>
            <person name="Munidasa M."/>
            <person name="Palculict T."/>
            <person name="Patil S."/>
            <person name="Pu L.-L."/>
            <person name="Saada N."/>
            <person name="Tang L."/>
            <person name="Weissenberger G."/>
            <person name="Zhu Y."/>
            <person name="Hemphill L."/>
            <person name="Shang Y."/>
            <person name="Youmans B."/>
            <person name="Ayvaz T."/>
            <person name="Ross M."/>
            <person name="Santibanez J."/>
            <person name="Aqrawi P."/>
            <person name="Gross S."/>
            <person name="Joshi V."/>
            <person name="Fowler G."/>
            <person name="Nazareth L."/>
            <person name="Reid J."/>
            <person name="Worley K."/>
            <person name="Petrosino J."/>
            <person name="Highlander S."/>
            <person name="Gibbs R."/>
        </authorList>
    </citation>
    <scope>NUCLEOTIDE SEQUENCE [LARGE SCALE GENOMIC DNA]</scope>
    <source>
        <strain evidence="2 3">ATCC 43325</strain>
    </source>
</reference>
<dbReference type="EMBL" id="ACZR01000018">
    <property type="protein sequence ID" value="EEX49603.1"/>
    <property type="molecule type" value="Genomic_DNA"/>
</dbReference>
<gene>
    <name evidence="2" type="ORF">HMPREF0621_1650</name>
</gene>
<accession>C9PRM6</accession>
<comment type="caution">
    <text evidence="2">The sequence shown here is derived from an EMBL/GenBank/DDBJ whole genome shotgun (WGS) entry which is preliminary data.</text>
</comment>
<dbReference type="SUPFAM" id="SSF158997">
    <property type="entry name" value="Trm112p-like"/>
    <property type="match status" value="1"/>
</dbReference>
<dbReference type="Proteomes" id="UP000005519">
    <property type="component" value="Unassembled WGS sequence"/>
</dbReference>
<dbReference type="AlphaFoldDB" id="C9PRM6"/>
<evidence type="ECO:0000313" key="2">
    <source>
        <dbReference type="EMBL" id="EEX49603.1"/>
    </source>
</evidence>
<dbReference type="STRING" id="667128.HMPREF0621_1650"/>
<proteinExistence type="inferred from homology"/>
<organism evidence="2 3">
    <name type="scientific">Pasteurella dagmatis ATCC 43325</name>
    <dbReference type="NCBI Taxonomy" id="667128"/>
    <lineage>
        <taxon>Bacteria</taxon>
        <taxon>Pseudomonadati</taxon>
        <taxon>Pseudomonadota</taxon>
        <taxon>Gammaproteobacteria</taxon>
        <taxon>Pasteurellales</taxon>
        <taxon>Pasteurellaceae</taxon>
        <taxon>Pasteurella</taxon>
    </lineage>
</organism>
<name>C9PRM6_9PAST</name>
<dbReference type="InterPro" id="IPR005651">
    <property type="entry name" value="Trm112-like"/>
</dbReference>
<dbReference type="HOGENOM" id="CLU_155659_3_1_6"/>
<evidence type="ECO:0000256" key="1">
    <source>
        <dbReference type="HAMAP-Rule" id="MF_01187"/>
    </source>
</evidence>
<dbReference type="Gene3D" id="2.20.25.10">
    <property type="match status" value="1"/>
</dbReference>
<dbReference type="HAMAP" id="MF_01187">
    <property type="entry name" value="UPF0434"/>
    <property type="match status" value="1"/>
</dbReference>
<dbReference type="PANTHER" id="PTHR33505">
    <property type="entry name" value="ZGC:162634"/>
    <property type="match status" value="1"/>
</dbReference>